<dbReference type="PANTHER" id="PTHR48081">
    <property type="entry name" value="AB HYDROLASE SUPERFAMILY PROTEIN C4A8.06C"/>
    <property type="match status" value="1"/>
</dbReference>
<feature type="compositionally biased region" description="Basic and acidic residues" evidence="3">
    <location>
        <begin position="872"/>
        <end position="882"/>
    </location>
</feature>
<comment type="similarity">
    <text evidence="1">Belongs to the 'GDXG' lipolytic enzyme family.</text>
</comment>
<dbReference type="InterPro" id="IPR050300">
    <property type="entry name" value="GDXG_lipolytic_enzyme"/>
</dbReference>
<organism evidence="5 6">
    <name type="scientific">Aspergillus sclerotiicarbonarius (strain CBS 121057 / IBT 28362)</name>
    <dbReference type="NCBI Taxonomy" id="1448318"/>
    <lineage>
        <taxon>Eukaryota</taxon>
        <taxon>Fungi</taxon>
        <taxon>Dikarya</taxon>
        <taxon>Ascomycota</taxon>
        <taxon>Pezizomycotina</taxon>
        <taxon>Eurotiomycetes</taxon>
        <taxon>Eurotiomycetidae</taxon>
        <taxon>Eurotiales</taxon>
        <taxon>Aspergillaceae</taxon>
        <taxon>Aspergillus</taxon>
        <taxon>Aspergillus subgen. Circumdati</taxon>
    </lineage>
</organism>
<evidence type="ECO:0000256" key="2">
    <source>
        <dbReference type="ARBA" id="ARBA00022801"/>
    </source>
</evidence>
<feature type="domain" description="Alpha/beta hydrolase fold-3" evidence="4">
    <location>
        <begin position="150"/>
        <end position="263"/>
    </location>
</feature>
<keyword evidence="6" id="KW-1185">Reference proteome</keyword>
<dbReference type="InterPro" id="IPR013094">
    <property type="entry name" value="AB_hydrolase_3"/>
</dbReference>
<gene>
    <name evidence="5" type="ORF">BO78DRAFT_376080</name>
</gene>
<protein>
    <submittedName>
        <fullName evidence="5">Alpha/beta-hydrolase</fullName>
    </submittedName>
</protein>
<dbReference type="SUPFAM" id="SSF53474">
    <property type="entry name" value="alpha/beta-Hydrolases"/>
    <property type="match status" value="1"/>
</dbReference>
<dbReference type="Proteomes" id="UP000248423">
    <property type="component" value="Unassembled WGS sequence"/>
</dbReference>
<dbReference type="PANTHER" id="PTHR48081:SF19">
    <property type="entry name" value="AB HYDROLASE SUPERFAMILY PROTEIN C4A8.06C"/>
    <property type="match status" value="1"/>
</dbReference>
<accession>A0A319E3X6</accession>
<dbReference type="AlphaFoldDB" id="A0A319E3X6"/>
<feature type="region of interest" description="Disordered" evidence="3">
    <location>
        <begin position="649"/>
        <end position="702"/>
    </location>
</feature>
<keyword evidence="2 5" id="KW-0378">Hydrolase</keyword>
<feature type="region of interest" description="Disordered" evidence="3">
    <location>
        <begin position="863"/>
        <end position="882"/>
    </location>
</feature>
<feature type="compositionally biased region" description="Low complexity" evidence="3">
    <location>
        <begin position="490"/>
        <end position="513"/>
    </location>
</feature>
<dbReference type="VEuPathDB" id="FungiDB:BO78DRAFT_376080"/>
<evidence type="ECO:0000256" key="3">
    <source>
        <dbReference type="SAM" id="MobiDB-lite"/>
    </source>
</evidence>
<evidence type="ECO:0000313" key="5">
    <source>
        <dbReference type="EMBL" id="PYI02905.1"/>
    </source>
</evidence>
<name>A0A319E3X6_ASPSB</name>
<evidence type="ECO:0000256" key="1">
    <source>
        <dbReference type="ARBA" id="ARBA00010515"/>
    </source>
</evidence>
<evidence type="ECO:0000259" key="4">
    <source>
        <dbReference type="Pfam" id="PF07859"/>
    </source>
</evidence>
<evidence type="ECO:0000313" key="6">
    <source>
        <dbReference type="Proteomes" id="UP000248423"/>
    </source>
</evidence>
<proteinExistence type="inferred from homology"/>
<dbReference type="Gene3D" id="3.40.50.1820">
    <property type="entry name" value="alpha/beta hydrolase"/>
    <property type="match status" value="1"/>
</dbReference>
<dbReference type="STRING" id="1448318.A0A319E3X6"/>
<dbReference type="InterPro" id="IPR002168">
    <property type="entry name" value="Lipase_GDXG_HIS_AS"/>
</dbReference>
<dbReference type="Pfam" id="PF07859">
    <property type="entry name" value="Abhydrolase_3"/>
    <property type="match status" value="1"/>
</dbReference>
<dbReference type="GO" id="GO:0016787">
    <property type="term" value="F:hydrolase activity"/>
    <property type="evidence" value="ECO:0007669"/>
    <property type="project" value="UniProtKB-KW"/>
</dbReference>
<feature type="region of interest" description="Disordered" evidence="3">
    <location>
        <begin position="608"/>
        <end position="629"/>
    </location>
</feature>
<feature type="region of interest" description="Disordered" evidence="3">
    <location>
        <begin position="486"/>
        <end position="526"/>
    </location>
</feature>
<sequence length="896" mass="98215">MPLNTFALGVALTPAVLQTLISHYLHRKSLRHKPNVHLTYDEAIRIMREFLAYAAKHPVEDLQAFSCQKVPVPHWVKLQTVTVSEDHLSSAAAAINKQLGPKGIERVGGSEWWQWRGPAEDLKGEWIEMKDDYNERTQTSRDHPSQKRIMLYIHGGAYFFASVDTHRYQMQRHARKLKGRVFAPKYRLAPQYPFPCSLQDSLAAYLYLLEAHDPKEIIFAGDSAGGGMVLSMLVILRDQGIPLPAGAILISPWVDLTHSFPSIVADNPGDYIPPYGFRHKPSAAWPPPNADELRELKKGIAKHPASQSEALRAIPNDNSEAADTAARGYSAYRNGAPEADHESIRVTLDGETVEVKDQIHMYTTNELLTHPLVSPILQPSLGGLPPLLIQSGGGEMLRDEQFYVAHKAANPAAYPPSDRFMEEHDPTREILHKYPGTHVQLQVWDDLCHVAPTLSFTRPAKYMYRAIAQFGAWALACAQNAEMEIADQRSGSSSESDSTGDATDGATDDSVSSIGKAGDPLPAFKDRMIRQRVDKRGNVYPLDPPSSCSVLQIPNSEIGAFNPDLVRGWLVAKQEWDDKFAKEKLRVQRQRIKELAYGLQAFKGELPPPSSLAARRTAPGVLPSKTGRKSYPMTMWSRVASKQDERIIARDQQKGGRAKRTSVDAGRAGASMDEADAQKAATLPTVDPSTRPGIVIQEPTDVRDAADTYERASMASPKSSSDALAPSLTKSTSRLILLPEYEGKKLLDENASTRSLYREAGTIPTGSDAVWARLRQRPLSHAGSGTIRSEFTSELPEDSSTIGDEKSLAVTTTGVDAASTRAVLHAGGVVSPISDDDSAYRSFDATDGGSIEPSVSLGAAEVTSAASVNGTDTEKHARPTMPEREFYKTAEEFVPY</sequence>
<reference evidence="5 6" key="1">
    <citation type="submission" date="2018-02" db="EMBL/GenBank/DDBJ databases">
        <title>The genomes of Aspergillus section Nigri reveals drivers in fungal speciation.</title>
        <authorList>
            <consortium name="DOE Joint Genome Institute"/>
            <person name="Vesth T.C."/>
            <person name="Nybo J."/>
            <person name="Theobald S."/>
            <person name="Brandl J."/>
            <person name="Frisvad J.C."/>
            <person name="Nielsen K.F."/>
            <person name="Lyhne E.K."/>
            <person name="Kogle M.E."/>
            <person name="Kuo A."/>
            <person name="Riley R."/>
            <person name="Clum A."/>
            <person name="Nolan M."/>
            <person name="Lipzen A."/>
            <person name="Salamov A."/>
            <person name="Henrissat B."/>
            <person name="Wiebenga A."/>
            <person name="De vries R.P."/>
            <person name="Grigoriev I.V."/>
            <person name="Mortensen U.H."/>
            <person name="Andersen M.R."/>
            <person name="Baker S.E."/>
        </authorList>
    </citation>
    <scope>NUCLEOTIDE SEQUENCE [LARGE SCALE GENOMIC DNA]</scope>
    <source>
        <strain evidence="5 6">CBS 121057</strain>
    </source>
</reference>
<dbReference type="PROSITE" id="PS01173">
    <property type="entry name" value="LIPASE_GDXG_HIS"/>
    <property type="match status" value="1"/>
</dbReference>
<dbReference type="EMBL" id="KZ826387">
    <property type="protein sequence ID" value="PYI02905.1"/>
    <property type="molecule type" value="Genomic_DNA"/>
</dbReference>
<dbReference type="OrthoDB" id="2336090at2759"/>
<dbReference type="InterPro" id="IPR029058">
    <property type="entry name" value="AB_hydrolase_fold"/>
</dbReference>